<dbReference type="GO" id="GO:0005634">
    <property type="term" value="C:nucleus"/>
    <property type="evidence" value="ECO:0007669"/>
    <property type="project" value="TreeGrafter"/>
</dbReference>
<dbReference type="InterPro" id="IPR050863">
    <property type="entry name" value="CenT-Element_Derived"/>
</dbReference>
<sequence>MGRGRRPRVNQNGGRRPNQFKNSTPTYEHHLQIVRFYANNSMKETLARYFPDAQGTTKETKRKSIHLWAKNKAKTERLGSTNATRAMRKLREVGTATVLSKETELQLVTWLNEYRADGAPVSGLMLHLKAREFAEASGVGEETFTASWAGRVGFLKRRGLRFRARTRQGQNSPADSAQAVKELNERMKKEMHRLGSTLEKKGAKTVWVRTSSKDKEIMTCMLLGSSFGEKLTPFLVLKTSPSKIPAIRNENLELRHRFGKHLWKEIKRLQDDYTLQIYGNRTGWWNGGLSIAWLGYNFKYRSHPDHPVLLLWDDFSGH</sequence>
<evidence type="ECO:0000313" key="4">
    <source>
        <dbReference type="EMBL" id="KAG2952401.1"/>
    </source>
</evidence>
<protein>
    <recommendedName>
        <fullName evidence="3">HTH CENPB-type domain-containing protein</fullName>
    </recommendedName>
</protein>
<comment type="caution">
    <text evidence="4">The sequence shown here is derived from an EMBL/GenBank/DDBJ whole genome shotgun (WGS) entry which is preliminary data.</text>
</comment>
<evidence type="ECO:0000256" key="1">
    <source>
        <dbReference type="ARBA" id="ARBA00023125"/>
    </source>
</evidence>
<evidence type="ECO:0000313" key="5">
    <source>
        <dbReference type="Proteomes" id="UP000736787"/>
    </source>
</evidence>
<evidence type="ECO:0000259" key="3">
    <source>
        <dbReference type="PROSITE" id="PS51253"/>
    </source>
</evidence>
<feature type="region of interest" description="Disordered" evidence="2">
    <location>
        <begin position="1"/>
        <end position="25"/>
    </location>
</feature>
<dbReference type="VEuPathDB" id="FungiDB:PC110_g11262"/>
<dbReference type="PANTHER" id="PTHR19303:SF57">
    <property type="entry name" value="HTH CENPB-TYPE DOMAIN-CONTAINING PROTEIN"/>
    <property type="match status" value="1"/>
</dbReference>
<dbReference type="Pfam" id="PF03221">
    <property type="entry name" value="HTH_Tnp_Tc5"/>
    <property type="match status" value="1"/>
</dbReference>
<dbReference type="Proteomes" id="UP000736787">
    <property type="component" value="Unassembled WGS sequence"/>
</dbReference>
<feature type="domain" description="HTH CENPB-type" evidence="3">
    <location>
        <begin position="91"/>
        <end position="164"/>
    </location>
</feature>
<evidence type="ECO:0000256" key="2">
    <source>
        <dbReference type="SAM" id="MobiDB-lite"/>
    </source>
</evidence>
<gene>
    <name evidence="4" type="ORF">PC117_g2840</name>
</gene>
<dbReference type="InterPro" id="IPR006600">
    <property type="entry name" value="HTH_CenpB_DNA-bd_dom"/>
</dbReference>
<keyword evidence="1" id="KW-0238">DNA-binding</keyword>
<dbReference type="Gene3D" id="1.10.10.60">
    <property type="entry name" value="Homeodomain-like"/>
    <property type="match status" value="1"/>
</dbReference>
<reference evidence="4" key="1">
    <citation type="submission" date="2018-10" db="EMBL/GenBank/DDBJ databases">
        <title>Effector identification in a new, highly contiguous assembly of the strawberry crown rot pathogen Phytophthora cactorum.</title>
        <authorList>
            <person name="Armitage A.D."/>
            <person name="Nellist C.F."/>
            <person name="Bates H."/>
            <person name="Vickerstaff R.J."/>
            <person name="Harrison R.J."/>
        </authorList>
    </citation>
    <scope>NUCLEOTIDE SEQUENCE</scope>
    <source>
        <strain evidence="4">4040</strain>
    </source>
</reference>
<dbReference type="SUPFAM" id="SSF46689">
    <property type="entry name" value="Homeodomain-like"/>
    <property type="match status" value="1"/>
</dbReference>
<dbReference type="PROSITE" id="PS51253">
    <property type="entry name" value="HTH_CENPB"/>
    <property type="match status" value="1"/>
</dbReference>
<dbReference type="PANTHER" id="PTHR19303">
    <property type="entry name" value="TRANSPOSON"/>
    <property type="match status" value="1"/>
</dbReference>
<organism evidence="4 5">
    <name type="scientific">Phytophthora cactorum</name>
    <dbReference type="NCBI Taxonomy" id="29920"/>
    <lineage>
        <taxon>Eukaryota</taxon>
        <taxon>Sar</taxon>
        <taxon>Stramenopiles</taxon>
        <taxon>Oomycota</taxon>
        <taxon>Peronosporomycetes</taxon>
        <taxon>Peronosporales</taxon>
        <taxon>Peronosporaceae</taxon>
        <taxon>Phytophthora</taxon>
    </lineage>
</organism>
<name>A0A8T1ECF3_9STRA</name>
<dbReference type="GO" id="GO:0003677">
    <property type="term" value="F:DNA binding"/>
    <property type="evidence" value="ECO:0007669"/>
    <property type="project" value="UniProtKB-KW"/>
</dbReference>
<dbReference type="EMBL" id="RCMK01000038">
    <property type="protein sequence ID" value="KAG2952401.1"/>
    <property type="molecule type" value="Genomic_DNA"/>
</dbReference>
<dbReference type="AlphaFoldDB" id="A0A8T1ECF3"/>
<accession>A0A8T1ECF3</accession>
<proteinExistence type="predicted"/>
<dbReference type="InterPro" id="IPR009057">
    <property type="entry name" value="Homeodomain-like_sf"/>
</dbReference>
<feature type="compositionally biased region" description="Polar residues" evidence="2">
    <location>
        <begin position="9"/>
        <end position="25"/>
    </location>
</feature>